<dbReference type="Gene3D" id="3.40.50.150">
    <property type="entry name" value="Vaccinia Virus protein VP39"/>
    <property type="match status" value="1"/>
</dbReference>
<evidence type="ECO:0000313" key="2">
    <source>
        <dbReference type="Proteomes" id="UP000265566"/>
    </source>
</evidence>
<dbReference type="PANTHER" id="PTHR31009">
    <property type="entry name" value="S-ADENOSYL-L-METHIONINE:CARBOXYL METHYLTRANSFERASE FAMILY PROTEIN"/>
    <property type="match status" value="1"/>
</dbReference>
<dbReference type="GO" id="GO:0030795">
    <property type="term" value="F:methyl jasmonate methylesterase activity"/>
    <property type="evidence" value="ECO:0007669"/>
    <property type="project" value="UniProtKB-EC"/>
</dbReference>
<sequence>MKSHLEKHAPGGLEDERGKGLNKGKLYISKSSPNCVLKAYSQQFKNDFSQFLESRSQEMVHGGRMVLSFMGRESMDPTSPNCCYQWELLAQALMTLVLEVLQLFSTYIRVTSLLPYRTRYYKILKKIKKKITKRAKSRLKVVVSFLVL</sequence>
<keyword evidence="1" id="KW-0808">Transferase</keyword>
<gene>
    <name evidence="1" type="ORF">MtrunA17_Chr1g0155481</name>
</gene>
<dbReference type="EC" id="2.1.1.141" evidence="1"/>
<dbReference type="Pfam" id="PF03492">
    <property type="entry name" value="Methyltransf_7"/>
    <property type="match status" value="1"/>
</dbReference>
<organism evidence="1 2">
    <name type="scientific">Medicago truncatula</name>
    <name type="common">Barrel medic</name>
    <name type="synonym">Medicago tribuloides</name>
    <dbReference type="NCBI Taxonomy" id="3880"/>
    <lineage>
        <taxon>Eukaryota</taxon>
        <taxon>Viridiplantae</taxon>
        <taxon>Streptophyta</taxon>
        <taxon>Embryophyta</taxon>
        <taxon>Tracheophyta</taxon>
        <taxon>Spermatophyta</taxon>
        <taxon>Magnoliopsida</taxon>
        <taxon>eudicotyledons</taxon>
        <taxon>Gunneridae</taxon>
        <taxon>Pentapetalae</taxon>
        <taxon>rosids</taxon>
        <taxon>fabids</taxon>
        <taxon>Fabales</taxon>
        <taxon>Fabaceae</taxon>
        <taxon>Papilionoideae</taxon>
        <taxon>50 kb inversion clade</taxon>
        <taxon>NPAAA clade</taxon>
        <taxon>Hologalegina</taxon>
        <taxon>IRL clade</taxon>
        <taxon>Trifolieae</taxon>
        <taxon>Medicago</taxon>
    </lineage>
</organism>
<dbReference type="Gramene" id="rna964">
    <property type="protein sequence ID" value="RHN77501.1"/>
    <property type="gene ID" value="gene964"/>
</dbReference>
<dbReference type="InterPro" id="IPR029063">
    <property type="entry name" value="SAM-dependent_MTases_sf"/>
</dbReference>
<dbReference type="InterPro" id="IPR005299">
    <property type="entry name" value="MeTrfase_7"/>
</dbReference>
<comment type="caution">
    <text evidence="1">The sequence shown here is derived from an EMBL/GenBank/DDBJ whole genome shotgun (WGS) entry which is preliminary data.</text>
</comment>
<proteinExistence type="predicted"/>
<reference evidence="2" key="1">
    <citation type="journal article" date="2018" name="Nat. Plants">
        <title>Whole-genome landscape of Medicago truncatula symbiotic genes.</title>
        <authorList>
            <person name="Pecrix Y."/>
            <person name="Staton S.E."/>
            <person name="Sallet E."/>
            <person name="Lelandais-Briere C."/>
            <person name="Moreau S."/>
            <person name="Carrere S."/>
            <person name="Blein T."/>
            <person name="Jardinaud M.F."/>
            <person name="Latrasse D."/>
            <person name="Zouine M."/>
            <person name="Zahm M."/>
            <person name="Kreplak J."/>
            <person name="Mayjonade B."/>
            <person name="Satge C."/>
            <person name="Perez M."/>
            <person name="Cauet S."/>
            <person name="Marande W."/>
            <person name="Chantry-Darmon C."/>
            <person name="Lopez-Roques C."/>
            <person name="Bouchez O."/>
            <person name="Berard A."/>
            <person name="Debelle F."/>
            <person name="Munos S."/>
            <person name="Bendahmane A."/>
            <person name="Berges H."/>
            <person name="Niebel A."/>
            <person name="Buitink J."/>
            <person name="Frugier F."/>
            <person name="Benhamed M."/>
            <person name="Crespi M."/>
            <person name="Gouzy J."/>
            <person name="Gamas P."/>
        </authorList>
    </citation>
    <scope>NUCLEOTIDE SEQUENCE [LARGE SCALE GENOMIC DNA]</scope>
    <source>
        <strain evidence="2">cv. Jemalong A17</strain>
    </source>
</reference>
<dbReference type="EMBL" id="PSQE01000001">
    <property type="protein sequence ID" value="RHN77501.1"/>
    <property type="molecule type" value="Genomic_DNA"/>
</dbReference>
<dbReference type="Proteomes" id="UP000265566">
    <property type="component" value="Chromosome 1"/>
</dbReference>
<name>A0A396JLG5_MEDTR</name>
<evidence type="ECO:0000313" key="1">
    <source>
        <dbReference type="EMBL" id="RHN77501.1"/>
    </source>
</evidence>
<accession>A0A396JLG5</accession>
<keyword evidence="1" id="KW-0489">Methyltransferase</keyword>
<protein>
    <submittedName>
        <fullName evidence="1">Putative jasmonate O-methyltransferase</fullName>
        <ecNumber evidence="1">2.1.1.141</ecNumber>
    </submittedName>
</protein>
<dbReference type="SUPFAM" id="SSF53335">
    <property type="entry name" value="S-adenosyl-L-methionine-dependent methyltransferases"/>
    <property type="match status" value="1"/>
</dbReference>
<dbReference type="GO" id="GO:0032259">
    <property type="term" value="P:methylation"/>
    <property type="evidence" value="ECO:0007669"/>
    <property type="project" value="UniProtKB-KW"/>
</dbReference>
<dbReference type="AlphaFoldDB" id="A0A396JLG5"/>